<dbReference type="Pfam" id="PF13639">
    <property type="entry name" value="zf-RING_2"/>
    <property type="match status" value="1"/>
</dbReference>
<dbReference type="PROSITE" id="PS50089">
    <property type="entry name" value="ZF_RING_2"/>
    <property type="match status" value="1"/>
</dbReference>
<dbReference type="SUPFAM" id="SSF57850">
    <property type="entry name" value="RING/U-box"/>
    <property type="match status" value="1"/>
</dbReference>
<name>A0A6C0ENV2_9ZZZZ</name>
<dbReference type="Gene3D" id="3.30.40.10">
    <property type="entry name" value="Zinc/RING finger domain, C3HC4 (zinc finger)"/>
    <property type="match status" value="1"/>
</dbReference>
<dbReference type="InterPro" id="IPR001841">
    <property type="entry name" value="Znf_RING"/>
</dbReference>
<sequence>MCKTCLICTLSIKIKHLYTIKCNHNYHKKCLQPWIKINPICPYCSHIITSTFKVELINPDNTYKAICIISRERLLITSKKNSVILDITLSNIKNCSLNIKRNILTLIYFINGTESVLLLKGRSKVMLILFNTFRAVFVS</sequence>
<reference evidence="2" key="1">
    <citation type="journal article" date="2020" name="Nature">
        <title>Giant virus diversity and host interactions through global metagenomics.</title>
        <authorList>
            <person name="Schulz F."/>
            <person name="Roux S."/>
            <person name="Paez-Espino D."/>
            <person name="Jungbluth S."/>
            <person name="Walsh D.A."/>
            <person name="Denef V.J."/>
            <person name="McMahon K.D."/>
            <person name="Konstantinidis K.T."/>
            <person name="Eloe-Fadrosh E.A."/>
            <person name="Kyrpides N.C."/>
            <person name="Woyke T."/>
        </authorList>
    </citation>
    <scope>NUCLEOTIDE SEQUENCE</scope>
    <source>
        <strain evidence="2">GVMAG-M-3300001351-8</strain>
    </source>
</reference>
<evidence type="ECO:0000313" key="2">
    <source>
        <dbReference type="EMBL" id="QHT29025.1"/>
    </source>
</evidence>
<accession>A0A6C0ENV2</accession>
<feature type="domain" description="RING-type" evidence="1">
    <location>
        <begin position="5"/>
        <end position="45"/>
    </location>
</feature>
<evidence type="ECO:0000259" key="1">
    <source>
        <dbReference type="PROSITE" id="PS50089"/>
    </source>
</evidence>
<organism evidence="2">
    <name type="scientific">viral metagenome</name>
    <dbReference type="NCBI Taxonomy" id="1070528"/>
    <lineage>
        <taxon>unclassified sequences</taxon>
        <taxon>metagenomes</taxon>
        <taxon>organismal metagenomes</taxon>
    </lineage>
</organism>
<dbReference type="InterPro" id="IPR013083">
    <property type="entry name" value="Znf_RING/FYVE/PHD"/>
</dbReference>
<protein>
    <recommendedName>
        <fullName evidence="1">RING-type domain-containing protein</fullName>
    </recommendedName>
</protein>
<dbReference type="AlphaFoldDB" id="A0A6C0ENV2"/>
<dbReference type="EMBL" id="MN738867">
    <property type="protein sequence ID" value="QHT29025.1"/>
    <property type="molecule type" value="Genomic_DNA"/>
</dbReference>
<proteinExistence type="predicted"/>